<dbReference type="RefSeq" id="WP_013419949.1">
    <property type="nucleotide sequence ID" value="NC_014664.1"/>
</dbReference>
<keyword evidence="3" id="KW-0282">Flagellum</keyword>
<accession>E3I4I5</accession>
<dbReference type="Proteomes" id="UP000001399">
    <property type="component" value="Chromosome"/>
</dbReference>
<name>E3I4I5_RHOVT</name>
<feature type="chain" id="PRO_5003171136" evidence="2">
    <location>
        <begin position="20"/>
        <end position="106"/>
    </location>
</feature>
<protein>
    <submittedName>
        <fullName evidence="3">Flagellar basal body P-ring biosynthesis protein FlgA</fullName>
    </submittedName>
</protein>
<keyword evidence="3" id="KW-0966">Cell projection</keyword>
<proteinExistence type="predicted"/>
<evidence type="ECO:0000313" key="3">
    <source>
        <dbReference type="EMBL" id="ADP71567.1"/>
    </source>
</evidence>
<dbReference type="KEGG" id="rva:Rvan_2343"/>
<keyword evidence="4" id="KW-1185">Reference proteome</keyword>
<organism evidence="3 4">
    <name type="scientific">Rhodomicrobium vannielii (strain ATCC 17100 / DSM 162 / LMG 4299 / NCIMB 10020 / ATH 3.1.1)</name>
    <dbReference type="NCBI Taxonomy" id="648757"/>
    <lineage>
        <taxon>Bacteria</taxon>
        <taxon>Pseudomonadati</taxon>
        <taxon>Pseudomonadota</taxon>
        <taxon>Alphaproteobacteria</taxon>
        <taxon>Hyphomicrobiales</taxon>
        <taxon>Hyphomicrobiaceae</taxon>
        <taxon>Rhodomicrobium</taxon>
    </lineage>
</organism>
<dbReference type="OrthoDB" id="7961003at2"/>
<evidence type="ECO:0000313" key="4">
    <source>
        <dbReference type="Proteomes" id="UP000001399"/>
    </source>
</evidence>
<gene>
    <name evidence="3" type="ordered locus">Rvan_2343</name>
</gene>
<feature type="compositionally biased region" description="Low complexity" evidence="1">
    <location>
        <begin position="88"/>
        <end position="98"/>
    </location>
</feature>
<dbReference type="HOGENOM" id="CLU_2221205_0_0_5"/>
<reference evidence="4" key="1">
    <citation type="journal article" date="2011" name="J. Bacteriol.">
        <title>Genome sequences of eight morphologically diverse alphaproteobacteria.</title>
        <authorList>
            <consortium name="US DOE Joint Genome Institute"/>
            <person name="Brown P.J."/>
            <person name="Kysela D.T."/>
            <person name="Buechlein A."/>
            <person name="Hemmerich C."/>
            <person name="Brun Y.V."/>
        </authorList>
    </citation>
    <scope>NUCLEOTIDE SEQUENCE [LARGE SCALE GENOMIC DNA]</scope>
    <source>
        <strain evidence="4">ATCC 17100 / ATH 3.1.1 / DSM 162 / LMG 4299</strain>
    </source>
</reference>
<dbReference type="EMBL" id="CP002292">
    <property type="protein sequence ID" value="ADP71567.1"/>
    <property type="molecule type" value="Genomic_DNA"/>
</dbReference>
<feature type="signal peptide" evidence="2">
    <location>
        <begin position="1"/>
        <end position="19"/>
    </location>
</feature>
<evidence type="ECO:0000256" key="1">
    <source>
        <dbReference type="SAM" id="MobiDB-lite"/>
    </source>
</evidence>
<keyword evidence="2" id="KW-0732">Signal</keyword>
<keyword evidence="3" id="KW-0969">Cilium</keyword>
<dbReference type="AlphaFoldDB" id="E3I4I5"/>
<sequence length="106" mass="10171">MKKILLISALLTVAGIAEANAQASGSFYGGAVNRNSVSGASGAGHAAAAGFGLLASRGCWADANVGCNATPMAGYQEEPAAAAVSTEDPPAAAPAADAKPAKKAGK</sequence>
<dbReference type="STRING" id="648757.Rvan_2343"/>
<feature type="region of interest" description="Disordered" evidence="1">
    <location>
        <begin position="78"/>
        <end position="106"/>
    </location>
</feature>
<evidence type="ECO:0000256" key="2">
    <source>
        <dbReference type="SAM" id="SignalP"/>
    </source>
</evidence>